<evidence type="ECO:0000256" key="4">
    <source>
        <dbReference type="ARBA" id="ARBA00022603"/>
    </source>
</evidence>
<evidence type="ECO:0000256" key="6">
    <source>
        <dbReference type="ARBA" id="ARBA00022691"/>
    </source>
</evidence>
<comment type="subcellular location">
    <subcellularLocation>
        <location evidence="1 7">Cytoplasm</location>
    </subcellularLocation>
</comment>
<organism evidence="8 9">
    <name type="scientific">endosymbiont of Escarpia spicata</name>
    <dbReference type="NCBI Taxonomy" id="2200908"/>
    <lineage>
        <taxon>Bacteria</taxon>
        <taxon>Pseudomonadati</taxon>
        <taxon>Pseudomonadota</taxon>
        <taxon>Gammaproteobacteria</taxon>
        <taxon>sulfur-oxidizing symbionts</taxon>
    </lineage>
</organism>
<feature type="active site" evidence="7">
    <location>
        <position position="61"/>
    </location>
</feature>
<dbReference type="Pfam" id="PF01135">
    <property type="entry name" value="PCMT"/>
    <property type="match status" value="1"/>
</dbReference>
<dbReference type="Gene3D" id="3.40.50.150">
    <property type="entry name" value="Vaccinia Virus protein VP39"/>
    <property type="match status" value="1"/>
</dbReference>
<dbReference type="FunFam" id="3.40.50.150:FF:000010">
    <property type="entry name" value="Protein-L-isoaspartate O-methyltransferase"/>
    <property type="match status" value="1"/>
</dbReference>
<gene>
    <name evidence="7" type="primary">pcm</name>
    <name evidence="8" type="ORF">DIZ78_13940</name>
</gene>
<dbReference type="EMBL" id="QFXE01000018">
    <property type="protein sequence ID" value="RDH83680.1"/>
    <property type="molecule type" value="Genomic_DNA"/>
</dbReference>
<dbReference type="AlphaFoldDB" id="A0A370DGK1"/>
<evidence type="ECO:0000256" key="1">
    <source>
        <dbReference type="ARBA" id="ARBA00004496"/>
    </source>
</evidence>
<dbReference type="NCBIfam" id="TIGR00080">
    <property type="entry name" value="pimt"/>
    <property type="match status" value="1"/>
</dbReference>
<keyword evidence="9" id="KW-1185">Reference proteome</keyword>
<dbReference type="Proteomes" id="UP000254771">
    <property type="component" value="Unassembled WGS sequence"/>
</dbReference>
<evidence type="ECO:0000313" key="9">
    <source>
        <dbReference type="Proteomes" id="UP000254771"/>
    </source>
</evidence>
<evidence type="ECO:0000256" key="5">
    <source>
        <dbReference type="ARBA" id="ARBA00022679"/>
    </source>
</evidence>
<dbReference type="GO" id="GO:0005737">
    <property type="term" value="C:cytoplasm"/>
    <property type="evidence" value="ECO:0007669"/>
    <property type="project" value="UniProtKB-SubCell"/>
</dbReference>
<comment type="function">
    <text evidence="7">Catalyzes the methyl esterification of L-isoaspartyl residues in peptides and proteins that result from spontaneous decomposition of normal L-aspartyl and L-asparaginyl residues. It plays a role in the repair and/or degradation of damaged proteins.</text>
</comment>
<dbReference type="GO" id="GO:0030091">
    <property type="term" value="P:protein repair"/>
    <property type="evidence" value="ECO:0007669"/>
    <property type="project" value="UniProtKB-UniRule"/>
</dbReference>
<evidence type="ECO:0000256" key="3">
    <source>
        <dbReference type="ARBA" id="ARBA00022490"/>
    </source>
</evidence>
<dbReference type="PANTHER" id="PTHR11579">
    <property type="entry name" value="PROTEIN-L-ISOASPARTATE O-METHYLTRANSFERASE"/>
    <property type="match status" value="1"/>
</dbReference>
<protein>
    <recommendedName>
        <fullName evidence="7">Protein-L-isoaspartate O-methyltransferase</fullName>
        <ecNumber evidence="7">2.1.1.77</ecNumber>
    </recommendedName>
    <alternativeName>
        <fullName evidence="7">L-isoaspartyl protein carboxyl methyltransferase</fullName>
    </alternativeName>
    <alternativeName>
        <fullName evidence="7">Protein L-isoaspartyl methyltransferase</fullName>
    </alternativeName>
    <alternativeName>
        <fullName evidence="7">Protein-beta-aspartate methyltransferase</fullName>
        <shortName evidence="7">PIMT</shortName>
    </alternativeName>
</protein>
<proteinExistence type="inferred from homology"/>
<dbReference type="NCBIfam" id="NF001453">
    <property type="entry name" value="PRK00312.1"/>
    <property type="match status" value="1"/>
</dbReference>
<dbReference type="PROSITE" id="PS01279">
    <property type="entry name" value="PCMT"/>
    <property type="match status" value="1"/>
</dbReference>
<sequence length="211" mass="23214">MLQDIVDEARYASRMIGRSELSPNVLDAIAKVPRERFVDVDMRRHAFDNSPLPIGRGQTISQPFIVALMTDLANPAPGDRVLEIGTGSGYQTAVMSLLVRQLYSIEIIPELADEARLRFDELNYSNIISRIGDGYFGWPEEAPFDVILVTAAATEVPPHLPEQLAPGGRLVLPVGGRFYGQDLLLLEKDESGNVTEKSLLPVAFVPMTGEH</sequence>
<dbReference type="GO" id="GO:0004719">
    <property type="term" value="F:protein-L-isoaspartate (D-aspartate) O-methyltransferase activity"/>
    <property type="evidence" value="ECO:0007669"/>
    <property type="project" value="UniProtKB-UniRule"/>
</dbReference>
<comment type="similarity">
    <text evidence="2 7">Belongs to the methyltransferase superfamily. L-isoaspartyl/D-aspartyl protein methyltransferase family.</text>
</comment>
<reference evidence="8 9" key="1">
    <citation type="journal article" date="2018" name="ISME J.">
        <title>Endosymbiont genomes yield clues of tubeworm success.</title>
        <authorList>
            <person name="Li Y."/>
            <person name="Liles M.R."/>
            <person name="Halanych K.M."/>
        </authorList>
    </citation>
    <scope>NUCLEOTIDE SEQUENCE [LARGE SCALE GENOMIC DNA]</scope>
    <source>
        <strain evidence="8">A1462</strain>
    </source>
</reference>
<keyword evidence="6 7" id="KW-0949">S-adenosyl-L-methionine</keyword>
<keyword evidence="3 7" id="KW-0963">Cytoplasm</keyword>
<keyword evidence="5 7" id="KW-0808">Transferase</keyword>
<dbReference type="InterPro" id="IPR029063">
    <property type="entry name" value="SAM-dependent_MTases_sf"/>
</dbReference>
<name>A0A370DGK1_9GAMM</name>
<evidence type="ECO:0000256" key="7">
    <source>
        <dbReference type="HAMAP-Rule" id="MF_00090"/>
    </source>
</evidence>
<dbReference type="GO" id="GO:0032259">
    <property type="term" value="P:methylation"/>
    <property type="evidence" value="ECO:0007669"/>
    <property type="project" value="UniProtKB-KW"/>
</dbReference>
<accession>A0A370DGK1</accession>
<dbReference type="HAMAP" id="MF_00090">
    <property type="entry name" value="PIMT"/>
    <property type="match status" value="1"/>
</dbReference>
<comment type="catalytic activity">
    <reaction evidence="7">
        <text>[protein]-L-isoaspartate + S-adenosyl-L-methionine = [protein]-L-isoaspartate alpha-methyl ester + S-adenosyl-L-homocysteine</text>
        <dbReference type="Rhea" id="RHEA:12705"/>
        <dbReference type="Rhea" id="RHEA-COMP:12143"/>
        <dbReference type="Rhea" id="RHEA-COMP:12144"/>
        <dbReference type="ChEBI" id="CHEBI:57856"/>
        <dbReference type="ChEBI" id="CHEBI:59789"/>
        <dbReference type="ChEBI" id="CHEBI:90596"/>
        <dbReference type="ChEBI" id="CHEBI:90598"/>
        <dbReference type="EC" id="2.1.1.77"/>
    </reaction>
</comment>
<dbReference type="EC" id="2.1.1.77" evidence="7"/>
<dbReference type="SUPFAM" id="SSF53335">
    <property type="entry name" value="S-adenosyl-L-methionine-dependent methyltransferases"/>
    <property type="match status" value="1"/>
</dbReference>
<keyword evidence="4 7" id="KW-0489">Methyltransferase</keyword>
<comment type="caution">
    <text evidence="8">The sequence shown here is derived from an EMBL/GenBank/DDBJ whole genome shotgun (WGS) entry which is preliminary data.</text>
</comment>
<evidence type="ECO:0000313" key="8">
    <source>
        <dbReference type="EMBL" id="RDH83680.1"/>
    </source>
</evidence>
<dbReference type="PANTHER" id="PTHR11579:SF0">
    <property type="entry name" value="PROTEIN-L-ISOASPARTATE(D-ASPARTATE) O-METHYLTRANSFERASE"/>
    <property type="match status" value="1"/>
</dbReference>
<dbReference type="InterPro" id="IPR000682">
    <property type="entry name" value="PCMT"/>
</dbReference>
<dbReference type="CDD" id="cd02440">
    <property type="entry name" value="AdoMet_MTases"/>
    <property type="match status" value="1"/>
</dbReference>
<evidence type="ECO:0000256" key="2">
    <source>
        <dbReference type="ARBA" id="ARBA00005369"/>
    </source>
</evidence>